<dbReference type="EMBL" id="KN716242">
    <property type="protein sequence ID" value="KJH49223.1"/>
    <property type="molecule type" value="Genomic_DNA"/>
</dbReference>
<organism evidence="5 6">
    <name type="scientific">Dictyocaulus viviparus</name>
    <name type="common">Bovine lungworm</name>
    <dbReference type="NCBI Taxonomy" id="29172"/>
    <lineage>
        <taxon>Eukaryota</taxon>
        <taxon>Metazoa</taxon>
        <taxon>Ecdysozoa</taxon>
        <taxon>Nematoda</taxon>
        <taxon>Chromadorea</taxon>
        <taxon>Rhabditida</taxon>
        <taxon>Rhabditina</taxon>
        <taxon>Rhabditomorpha</taxon>
        <taxon>Strongyloidea</taxon>
        <taxon>Metastrongylidae</taxon>
        <taxon>Dictyocaulus</taxon>
    </lineage>
</organism>
<dbReference type="Pfam" id="PF01425">
    <property type="entry name" value="Amidase"/>
    <property type="match status" value="2"/>
</dbReference>
<evidence type="ECO:0000256" key="2">
    <source>
        <dbReference type="ARBA" id="ARBA00022801"/>
    </source>
</evidence>
<dbReference type="GO" id="GO:0017064">
    <property type="term" value="F:fatty acid amide hydrolase activity"/>
    <property type="evidence" value="ECO:0007669"/>
    <property type="project" value="TreeGrafter"/>
</dbReference>
<evidence type="ECO:0000256" key="1">
    <source>
        <dbReference type="ARBA" id="ARBA00009199"/>
    </source>
</evidence>
<keyword evidence="2" id="KW-0378">Hydrolase</keyword>
<protein>
    <submittedName>
        <fullName evidence="5">Amidase</fullName>
    </submittedName>
</protein>
<comment type="similarity">
    <text evidence="1">Belongs to the amidase family.</text>
</comment>
<evidence type="ECO:0000313" key="6">
    <source>
        <dbReference type="Proteomes" id="UP000053766"/>
    </source>
</evidence>
<keyword evidence="6" id="KW-1185">Reference proteome</keyword>
<proteinExistence type="inferred from homology"/>
<dbReference type="SUPFAM" id="SSF75304">
    <property type="entry name" value="Amidase signature (AS) enzymes"/>
    <property type="match status" value="1"/>
</dbReference>
<name>A0A0D8XX68_DICVI</name>
<dbReference type="PANTHER" id="PTHR45847:SF10">
    <property type="entry name" value="FATTY ACID AMIDE HYDROLASE 1"/>
    <property type="match status" value="1"/>
</dbReference>
<gene>
    <name evidence="5" type="ORF">DICVIV_04663</name>
</gene>
<feature type="domain" description="Amidase" evidence="4">
    <location>
        <begin position="115"/>
        <end position="257"/>
    </location>
</feature>
<dbReference type="GO" id="GO:0004040">
    <property type="term" value="F:amidase activity"/>
    <property type="evidence" value="ECO:0007669"/>
    <property type="project" value="TreeGrafter"/>
</dbReference>
<dbReference type="InterPro" id="IPR036928">
    <property type="entry name" value="AS_sf"/>
</dbReference>
<feature type="active site" description="Charge relay system" evidence="3">
    <location>
        <position position="130"/>
    </location>
</feature>
<dbReference type="STRING" id="29172.A0A0D8XX68"/>
<dbReference type="PIRSF" id="PIRSF001221">
    <property type="entry name" value="Amidase_fungi"/>
    <property type="match status" value="1"/>
</dbReference>
<dbReference type="Proteomes" id="UP000053766">
    <property type="component" value="Unassembled WGS sequence"/>
</dbReference>
<dbReference type="PROSITE" id="PS00571">
    <property type="entry name" value="AMIDASES"/>
    <property type="match status" value="1"/>
</dbReference>
<dbReference type="GO" id="GO:0009062">
    <property type="term" value="P:fatty acid catabolic process"/>
    <property type="evidence" value="ECO:0007669"/>
    <property type="project" value="TreeGrafter"/>
</dbReference>
<evidence type="ECO:0000313" key="5">
    <source>
        <dbReference type="EMBL" id="KJH49223.1"/>
    </source>
</evidence>
<dbReference type="InterPro" id="IPR020556">
    <property type="entry name" value="Amidase_CS"/>
</dbReference>
<dbReference type="InterPro" id="IPR052096">
    <property type="entry name" value="Endocannabinoid_amidase"/>
</dbReference>
<evidence type="ECO:0000256" key="3">
    <source>
        <dbReference type="PIRSR" id="PIRSR001221-1"/>
    </source>
</evidence>
<feature type="active site" description="Charge relay system" evidence="3">
    <location>
        <position position="79"/>
    </location>
</feature>
<reference evidence="6" key="2">
    <citation type="journal article" date="2016" name="Sci. Rep.">
        <title>Dictyocaulus viviparus genome, variome and transcriptome elucidate lungworm biology and support future intervention.</title>
        <authorList>
            <person name="McNulty S.N."/>
            <person name="Strube C."/>
            <person name="Rosa B.A."/>
            <person name="Martin J.C."/>
            <person name="Tyagi R."/>
            <person name="Choi Y.J."/>
            <person name="Wang Q."/>
            <person name="Hallsworth Pepin K."/>
            <person name="Zhang X."/>
            <person name="Ozersky P."/>
            <person name="Wilson R.K."/>
            <person name="Sternberg P.W."/>
            <person name="Gasser R.B."/>
            <person name="Mitreva M."/>
        </authorList>
    </citation>
    <scope>NUCLEOTIDE SEQUENCE [LARGE SCALE GENOMIC DNA]</scope>
    <source>
        <strain evidence="6">HannoverDv2000</strain>
    </source>
</reference>
<feature type="domain" description="Amidase" evidence="4">
    <location>
        <begin position="260"/>
        <end position="522"/>
    </location>
</feature>
<dbReference type="OrthoDB" id="6428749at2759"/>
<dbReference type="Gene3D" id="3.90.1300.10">
    <property type="entry name" value="Amidase signature (AS) domain"/>
    <property type="match status" value="2"/>
</dbReference>
<accession>A0A0D8XX68</accession>
<evidence type="ECO:0000259" key="4">
    <source>
        <dbReference type="Pfam" id="PF01425"/>
    </source>
</evidence>
<reference evidence="5 6" key="1">
    <citation type="submission" date="2013-11" db="EMBL/GenBank/DDBJ databases">
        <title>Draft genome of the bovine lungworm Dictyocaulus viviparus.</title>
        <authorList>
            <person name="Mitreva M."/>
        </authorList>
    </citation>
    <scope>NUCLEOTIDE SEQUENCE [LARGE SCALE GENOMIC DNA]</scope>
    <source>
        <strain evidence="5 6">HannoverDv2000</strain>
    </source>
</reference>
<dbReference type="PANTHER" id="PTHR45847">
    <property type="entry name" value="FATTY ACID AMIDE HYDROLASE"/>
    <property type="match status" value="1"/>
</dbReference>
<dbReference type="InterPro" id="IPR023631">
    <property type="entry name" value="Amidase_dom"/>
</dbReference>
<dbReference type="AlphaFoldDB" id="A0A0D8XX68"/>
<feature type="active site" description="Acyl-ester intermediate" evidence="3">
    <location>
        <position position="154"/>
    </location>
</feature>
<sequence length="538" mass="60987">MEVLRTYQWKAIKAHEKTNCVVMFIKSKRRIFLIHTQNDLKVVIIFIKEAEEWASEWDNKAKQKDFVKPTFFGIPISLKECVPLAGYDQTRGFVQDVNSPTKIDSVLVEQVKKLGTTSNYLDVTRTPGGSSGGEAALIAAGGSIIGIGGDVGGSIRIPCHFTGIAGIKPSHLRFSHRGVCGSVPGRPLINSSDGPMTRDIKTTIDFLREVWRDNWISAQDPYVPPVIWNEHLYTKGNVFRIGFYVDDGWFTPIPAIQVWRDNWISAQDPYVPPVIWNEHLYTKGNVFRIGFYVDDGWFTPIPAIQRSVLESKKHLEAAGHIVIPFQPPSIPITMRYFLRAVTVDGGHFLLNKLFNDIIDPTLYGQVMMLMVPIRLQRLLAYPFKFVFPRLANLMHSMAMDTSDLRQTYADIEDYRHDFIKLMREKNLDAILCPPQVMVAPQHHVPSRLFSACSYTALFNLLDFGAGVVKVTNVTEDDEQKMLNDYPETDLWYKMVKNTCKNCIGYPVGVQVAAPPYKEEVVLRILRDIEIAVEEKSGC</sequence>